<accession>A0A8S0S4G4</accession>
<reference evidence="1 2" key="1">
    <citation type="submission" date="2019-12" db="EMBL/GenBank/DDBJ databases">
        <authorList>
            <person name="Alioto T."/>
            <person name="Alioto T."/>
            <person name="Gomez Garrido J."/>
        </authorList>
    </citation>
    <scope>NUCLEOTIDE SEQUENCE [LARGE SCALE GENOMIC DNA]</scope>
</reference>
<sequence>MFWFVNKGTVGLYWGNGLGIHPEIFSTQRVINREAKEIKGSKLSRGLLASPFGFSIASNTPELQVDLKIAIEELLVDAEVFSFCVCAKKCKFITTYVVFQLSRTCS</sequence>
<evidence type="ECO:0000313" key="2">
    <source>
        <dbReference type="Proteomes" id="UP000594638"/>
    </source>
</evidence>
<organism evidence="1 2">
    <name type="scientific">Olea europaea subsp. europaea</name>
    <dbReference type="NCBI Taxonomy" id="158383"/>
    <lineage>
        <taxon>Eukaryota</taxon>
        <taxon>Viridiplantae</taxon>
        <taxon>Streptophyta</taxon>
        <taxon>Embryophyta</taxon>
        <taxon>Tracheophyta</taxon>
        <taxon>Spermatophyta</taxon>
        <taxon>Magnoliopsida</taxon>
        <taxon>eudicotyledons</taxon>
        <taxon>Gunneridae</taxon>
        <taxon>Pentapetalae</taxon>
        <taxon>asterids</taxon>
        <taxon>lamiids</taxon>
        <taxon>Lamiales</taxon>
        <taxon>Oleaceae</taxon>
        <taxon>Oleeae</taxon>
        <taxon>Olea</taxon>
    </lineage>
</organism>
<dbReference type="AlphaFoldDB" id="A0A8S0S4G4"/>
<protein>
    <submittedName>
        <fullName evidence="1">Uncharacterized protein</fullName>
    </submittedName>
</protein>
<dbReference type="EMBL" id="CACTIH010003927">
    <property type="protein sequence ID" value="CAA2987484.1"/>
    <property type="molecule type" value="Genomic_DNA"/>
</dbReference>
<comment type="caution">
    <text evidence="1">The sequence shown here is derived from an EMBL/GenBank/DDBJ whole genome shotgun (WGS) entry which is preliminary data.</text>
</comment>
<gene>
    <name evidence="1" type="ORF">OLEA9_A003133</name>
</gene>
<evidence type="ECO:0000313" key="1">
    <source>
        <dbReference type="EMBL" id="CAA2987484.1"/>
    </source>
</evidence>
<keyword evidence="2" id="KW-1185">Reference proteome</keyword>
<dbReference type="Proteomes" id="UP000594638">
    <property type="component" value="Unassembled WGS sequence"/>
</dbReference>
<dbReference type="Gramene" id="OE9A003133T1">
    <property type="protein sequence ID" value="OE9A003133C1"/>
    <property type="gene ID" value="OE9A003133"/>
</dbReference>
<name>A0A8S0S4G4_OLEEU</name>
<proteinExistence type="predicted"/>